<dbReference type="InterPro" id="IPR005467">
    <property type="entry name" value="His_kinase_dom"/>
</dbReference>
<dbReference type="Pfam" id="PF13426">
    <property type="entry name" value="PAS_9"/>
    <property type="match status" value="1"/>
</dbReference>
<dbReference type="PROSITE" id="PS50113">
    <property type="entry name" value="PAC"/>
    <property type="match status" value="1"/>
</dbReference>
<accession>A0ABV3U8M9</accession>
<keyword evidence="3" id="KW-0597">Phosphoprotein</keyword>
<dbReference type="InterPro" id="IPR013655">
    <property type="entry name" value="PAS_fold_3"/>
</dbReference>
<protein>
    <recommendedName>
        <fullName evidence="2">histidine kinase</fullName>
        <ecNumber evidence="2">2.7.13.3</ecNumber>
    </recommendedName>
</protein>
<dbReference type="Pfam" id="PF02518">
    <property type="entry name" value="HATPase_c"/>
    <property type="match status" value="1"/>
</dbReference>
<evidence type="ECO:0000256" key="1">
    <source>
        <dbReference type="ARBA" id="ARBA00000085"/>
    </source>
</evidence>
<dbReference type="EMBL" id="JBFRYA010000012">
    <property type="protein sequence ID" value="MEX1669932.1"/>
    <property type="molecule type" value="Genomic_DNA"/>
</dbReference>
<dbReference type="PROSITE" id="PS50112">
    <property type="entry name" value="PAS"/>
    <property type="match status" value="1"/>
</dbReference>
<gene>
    <name evidence="9" type="ORF">AB4876_13510</name>
</gene>
<evidence type="ECO:0000256" key="4">
    <source>
        <dbReference type="ARBA" id="ARBA00023012"/>
    </source>
</evidence>
<dbReference type="PRINTS" id="PR00344">
    <property type="entry name" value="BCTRLSENSOR"/>
</dbReference>
<dbReference type="InterPro" id="IPR036097">
    <property type="entry name" value="HisK_dim/P_sf"/>
</dbReference>
<dbReference type="InterPro" id="IPR000014">
    <property type="entry name" value="PAS"/>
</dbReference>
<evidence type="ECO:0000256" key="3">
    <source>
        <dbReference type="ARBA" id="ARBA00022553"/>
    </source>
</evidence>
<dbReference type="SUPFAM" id="SSF55785">
    <property type="entry name" value="PYP-like sensor domain (PAS domain)"/>
    <property type="match status" value="2"/>
</dbReference>
<reference evidence="9 10" key="1">
    <citation type="journal article" date="2011" name="Int. J. Syst. Evol. Microbiol.">
        <title>Zhongshania antarctica gen. nov., sp. nov. and Zhongshania guokunii sp. nov., gammaproteobacteria respectively isolated from coastal attached (fast) ice and surface seawater of the Antarctic.</title>
        <authorList>
            <person name="Li H.J."/>
            <person name="Zhang X.Y."/>
            <person name="Chen C.X."/>
            <person name="Zhang Y.J."/>
            <person name="Gao Z.M."/>
            <person name="Yu Y."/>
            <person name="Chen X.L."/>
            <person name="Chen B."/>
            <person name="Zhang Y.Z."/>
        </authorList>
    </citation>
    <scope>NUCLEOTIDE SEQUENCE [LARGE SCALE GENOMIC DNA]</scope>
    <source>
        <strain evidence="9 10">ZS6-22T</strain>
    </source>
</reference>
<proteinExistence type="predicted"/>
<keyword evidence="10" id="KW-1185">Reference proteome</keyword>
<dbReference type="PROSITE" id="PS50109">
    <property type="entry name" value="HIS_KIN"/>
    <property type="match status" value="1"/>
</dbReference>
<dbReference type="SMART" id="SM00387">
    <property type="entry name" value="HATPase_c"/>
    <property type="match status" value="1"/>
</dbReference>
<dbReference type="CDD" id="cd00082">
    <property type="entry name" value="HisKA"/>
    <property type="match status" value="1"/>
</dbReference>
<comment type="catalytic activity">
    <reaction evidence="1">
        <text>ATP + protein L-histidine = ADP + protein N-phospho-L-histidine.</text>
        <dbReference type="EC" id="2.7.13.3"/>
    </reaction>
</comment>
<name>A0ABV3U8M9_9GAMM</name>
<dbReference type="PANTHER" id="PTHR45339:SF1">
    <property type="entry name" value="HYBRID SIGNAL TRANSDUCTION HISTIDINE KINASE J"/>
    <property type="match status" value="1"/>
</dbReference>
<keyword evidence="5" id="KW-0472">Membrane</keyword>
<feature type="domain" description="PAC" evidence="8">
    <location>
        <begin position="428"/>
        <end position="480"/>
    </location>
</feature>
<dbReference type="InterPro" id="IPR003661">
    <property type="entry name" value="HisK_dim/P_dom"/>
</dbReference>
<sequence>MRDWMESKEGASYARRNRVILNLSIVTLFLLMFLVAASEVITLFGASDKLERSEKLAESYHSREDGLFALDAVLNRGLAINELVDAMAEGDLFAADSARTRLISARQLLLSDAMADFPKAMRTDLASLLNIYISYERNHAESVDTIILPLNPQLDTHSLITGLQNLRADQKKWMAQLAAGGLDERRLWSSQSAIVVFFILLGFIPLFGGIVTSRRFAREHLLLLETRENFNHLIDNLPGLVLLTNRSGEILAASNSLAEYLGHSREWYEHASVAQLLPKRFRQQYQLYSKNYLDTKGEMVKGRELLVMNAGGKELPVELHFGHFDTSEGEVLLVCFRDVTEQRALYQRYQHLQKRFDMTMTASRDGLWDWDLEANEVLFSASWLEMMGIRNGHPLNGFVVFKDAVHSEDRQRVEREVAQFLKSKDLLFRTEHRLRSRDGRIYDIVSRGCALRNKEGKVVRMVGVHSDVTSFKEVEREVRRLNRNLEDRVRLRTQQLEQALVSAEAANSAKAAFLSVMGHEIRTPMNGVIGMADLLAKTKLDREQQMMLNTVRRSSLSLLTTLDHILDYAALESGGVEIVPEEFQLIEFVEGIADSVGLQLAKNKQRFILHIAADLPAQVSADAGNLRKALLALIDNAIKFSVYTAPHGIIQLRLGLSADQSGLRTGQQRLEIKVIENGIGISSEQRGQLFEPFVQIENSRTRRFGGTGLGLAIASRMVKLMGGRLSLTSSAGQDTCFTLKIALDVPEVSPVVESLRNVTVLACIPEKLLRNAVAATLERHSYKLQCFESPAELAAQVEALSGEGIVLAGADNHEILDCCTDQKLKIIKLSERPRGKATLGLDVVYTDPLLPSALMRALEREQRVLNPAIGG</sequence>
<dbReference type="SMART" id="SM00086">
    <property type="entry name" value="PAC"/>
    <property type="match status" value="2"/>
</dbReference>
<dbReference type="InterPro" id="IPR001610">
    <property type="entry name" value="PAC"/>
</dbReference>
<feature type="domain" description="PAS" evidence="7">
    <location>
        <begin position="226"/>
        <end position="266"/>
    </location>
</feature>
<evidence type="ECO:0000256" key="2">
    <source>
        <dbReference type="ARBA" id="ARBA00012438"/>
    </source>
</evidence>
<evidence type="ECO:0000313" key="10">
    <source>
        <dbReference type="Proteomes" id="UP001557485"/>
    </source>
</evidence>
<keyword evidence="9" id="KW-0418">Kinase</keyword>
<keyword evidence="5" id="KW-1133">Transmembrane helix</keyword>
<dbReference type="SUPFAM" id="SSF47384">
    <property type="entry name" value="Homodimeric domain of signal transducing histidine kinase"/>
    <property type="match status" value="1"/>
</dbReference>
<dbReference type="InterPro" id="IPR000700">
    <property type="entry name" value="PAS-assoc_C"/>
</dbReference>
<dbReference type="Gene3D" id="1.10.287.130">
    <property type="match status" value="1"/>
</dbReference>
<dbReference type="Gene3D" id="3.30.450.20">
    <property type="entry name" value="PAS domain"/>
    <property type="match status" value="2"/>
</dbReference>
<dbReference type="NCBIfam" id="TIGR00229">
    <property type="entry name" value="sensory_box"/>
    <property type="match status" value="2"/>
</dbReference>
<feature type="domain" description="Histidine kinase" evidence="6">
    <location>
        <begin position="516"/>
        <end position="745"/>
    </location>
</feature>
<dbReference type="Gene3D" id="3.30.565.10">
    <property type="entry name" value="Histidine kinase-like ATPase, C-terminal domain"/>
    <property type="match status" value="1"/>
</dbReference>
<keyword evidence="4" id="KW-0902">Two-component regulatory system</keyword>
<organism evidence="9 10">
    <name type="scientific">Zhongshania guokunii</name>
    <dbReference type="NCBI Taxonomy" id="641783"/>
    <lineage>
        <taxon>Bacteria</taxon>
        <taxon>Pseudomonadati</taxon>
        <taxon>Pseudomonadota</taxon>
        <taxon>Gammaproteobacteria</taxon>
        <taxon>Cellvibrionales</taxon>
        <taxon>Spongiibacteraceae</taxon>
        <taxon>Zhongshania</taxon>
    </lineage>
</organism>
<evidence type="ECO:0000259" key="6">
    <source>
        <dbReference type="PROSITE" id="PS50109"/>
    </source>
</evidence>
<keyword evidence="9" id="KW-0808">Transferase</keyword>
<dbReference type="SUPFAM" id="SSF55874">
    <property type="entry name" value="ATPase domain of HSP90 chaperone/DNA topoisomerase II/histidine kinase"/>
    <property type="match status" value="1"/>
</dbReference>
<dbReference type="CDD" id="cd00130">
    <property type="entry name" value="PAS"/>
    <property type="match status" value="2"/>
</dbReference>
<dbReference type="Proteomes" id="UP001557485">
    <property type="component" value="Unassembled WGS sequence"/>
</dbReference>
<dbReference type="RefSeq" id="WP_368382312.1">
    <property type="nucleotide sequence ID" value="NZ_JBFRYA010000012.1"/>
</dbReference>
<dbReference type="PANTHER" id="PTHR45339">
    <property type="entry name" value="HYBRID SIGNAL TRANSDUCTION HISTIDINE KINASE J"/>
    <property type="match status" value="1"/>
</dbReference>
<dbReference type="InterPro" id="IPR036890">
    <property type="entry name" value="HATPase_C_sf"/>
</dbReference>
<dbReference type="SMART" id="SM00091">
    <property type="entry name" value="PAS"/>
    <property type="match status" value="2"/>
</dbReference>
<dbReference type="Pfam" id="PF08447">
    <property type="entry name" value="PAS_3"/>
    <property type="match status" value="1"/>
</dbReference>
<keyword evidence="5" id="KW-0812">Transmembrane</keyword>
<dbReference type="InterPro" id="IPR004358">
    <property type="entry name" value="Sig_transdc_His_kin-like_C"/>
</dbReference>
<evidence type="ECO:0000313" key="9">
    <source>
        <dbReference type="EMBL" id="MEX1669932.1"/>
    </source>
</evidence>
<dbReference type="SMART" id="SM00388">
    <property type="entry name" value="HisKA"/>
    <property type="match status" value="1"/>
</dbReference>
<evidence type="ECO:0000259" key="8">
    <source>
        <dbReference type="PROSITE" id="PS50113"/>
    </source>
</evidence>
<evidence type="ECO:0000256" key="5">
    <source>
        <dbReference type="SAM" id="Phobius"/>
    </source>
</evidence>
<dbReference type="InterPro" id="IPR035965">
    <property type="entry name" value="PAS-like_dom_sf"/>
</dbReference>
<dbReference type="InterPro" id="IPR003594">
    <property type="entry name" value="HATPase_dom"/>
</dbReference>
<dbReference type="Pfam" id="PF00512">
    <property type="entry name" value="HisKA"/>
    <property type="match status" value="1"/>
</dbReference>
<evidence type="ECO:0000259" key="7">
    <source>
        <dbReference type="PROSITE" id="PS50112"/>
    </source>
</evidence>
<dbReference type="CDD" id="cd16922">
    <property type="entry name" value="HATPase_EvgS-ArcB-TorS-like"/>
    <property type="match status" value="1"/>
</dbReference>
<dbReference type="EC" id="2.7.13.3" evidence="2"/>
<feature type="transmembrane region" description="Helical" evidence="5">
    <location>
        <begin position="20"/>
        <end position="46"/>
    </location>
</feature>
<comment type="caution">
    <text evidence="9">The sequence shown here is derived from an EMBL/GenBank/DDBJ whole genome shotgun (WGS) entry which is preliminary data.</text>
</comment>
<dbReference type="GO" id="GO:0016301">
    <property type="term" value="F:kinase activity"/>
    <property type="evidence" value="ECO:0007669"/>
    <property type="project" value="UniProtKB-KW"/>
</dbReference>